<evidence type="ECO:0000256" key="1">
    <source>
        <dbReference type="SAM" id="Coils"/>
    </source>
</evidence>
<keyword evidence="5" id="KW-1185">Reference proteome</keyword>
<evidence type="ECO:0000313" key="5">
    <source>
        <dbReference type="Proteomes" id="UP000325081"/>
    </source>
</evidence>
<feature type="coiled-coil region" evidence="1">
    <location>
        <begin position="34"/>
        <end position="61"/>
    </location>
</feature>
<evidence type="ECO:0000313" key="4">
    <source>
        <dbReference type="EMBL" id="GER36075.1"/>
    </source>
</evidence>
<accession>A0A5A7PTD3</accession>
<dbReference type="AlphaFoldDB" id="A0A5A7PTD3"/>
<dbReference type="Proteomes" id="UP000325081">
    <property type="component" value="Unassembled WGS sequence"/>
</dbReference>
<keyword evidence="3" id="KW-0812">Transmembrane</keyword>
<gene>
    <name evidence="4" type="ORF">STAS_12398</name>
</gene>
<dbReference type="OrthoDB" id="1936517at2759"/>
<evidence type="ECO:0000256" key="2">
    <source>
        <dbReference type="SAM" id="MobiDB-lite"/>
    </source>
</evidence>
<comment type="caution">
    <text evidence="4">The sequence shown here is derived from an EMBL/GenBank/DDBJ whole genome shotgun (WGS) entry which is preliminary data.</text>
</comment>
<feature type="region of interest" description="Disordered" evidence="2">
    <location>
        <begin position="1"/>
        <end position="31"/>
    </location>
</feature>
<feature type="non-terminal residue" evidence="4">
    <location>
        <position position="1"/>
    </location>
</feature>
<dbReference type="PANTHER" id="PTHR32378:SF10">
    <property type="entry name" value="GUANINE NUCLEOTIDE-BINDING PROTEIN SUBUNIT GAMMA 3"/>
    <property type="match status" value="1"/>
</dbReference>
<sequence length="187" mass="20130">SSVKGKRMSGLMGNGTVPSLPPPQPKSPPELYGRRRELAKVQILEREIGFLEEELKSIEGLQLASRSCKEYVIYPSHHEHIIRVVDFVTANVDPLMPSRSQIAIANAIRAVLVAIHVASADCPNAAVFSHAVIVNAVTYSNAAAARDQSVRLVRLALARAVNAVLNIYVLVVTKAAAATLATFVTNL</sequence>
<feature type="non-terminal residue" evidence="4">
    <location>
        <position position="187"/>
    </location>
</feature>
<feature type="transmembrane region" description="Helical" evidence="3">
    <location>
        <begin position="163"/>
        <end position="184"/>
    </location>
</feature>
<protein>
    <submittedName>
        <fullName evidence="4">Succinyl-diaminopimelate desuccinylase</fullName>
    </submittedName>
</protein>
<organism evidence="4 5">
    <name type="scientific">Striga asiatica</name>
    <name type="common">Asiatic witchweed</name>
    <name type="synonym">Buchnera asiatica</name>
    <dbReference type="NCBI Taxonomy" id="4170"/>
    <lineage>
        <taxon>Eukaryota</taxon>
        <taxon>Viridiplantae</taxon>
        <taxon>Streptophyta</taxon>
        <taxon>Embryophyta</taxon>
        <taxon>Tracheophyta</taxon>
        <taxon>Spermatophyta</taxon>
        <taxon>Magnoliopsida</taxon>
        <taxon>eudicotyledons</taxon>
        <taxon>Gunneridae</taxon>
        <taxon>Pentapetalae</taxon>
        <taxon>asterids</taxon>
        <taxon>lamiids</taxon>
        <taxon>Lamiales</taxon>
        <taxon>Orobanchaceae</taxon>
        <taxon>Buchnereae</taxon>
        <taxon>Striga</taxon>
    </lineage>
</organism>
<dbReference type="InterPro" id="IPR055305">
    <property type="entry name" value="GG3-like"/>
</dbReference>
<name>A0A5A7PTD3_STRAF</name>
<feature type="compositionally biased region" description="Pro residues" evidence="2">
    <location>
        <begin position="19"/>
        <end position="28"/>
    </location>
</feature>
<keyword evidence="3" id="KW-1133">Transmembrane helix</keyword>
<proteinExistence type="predicted"/>
<keyword evidence="3" id="KW-0472">Membrane</keyword>
<evidence type="ECO:0000256" key="3">
    <source>
        <dbReference type="SAM" id="Phobius"/>
    </source>
</evidence>
<keyword evidence="1" id="KW-0175">Coiled coil</keyword>
<dbReference type="EMBL" id="BKCP01005072">
    <property type="protein sequence ID" value="GER36075.1"/>
    <property type="molecule type" value="Genomic_DNA"/>
</dbReference>
<dbReference type="PANTHER" id="PTHR32378">
    <property type="entry name" value="GUANINE NUCLEOTIDE-BINDING PROTEIN SUBUNIT GAMMA 3"/>
    <property type="match status" value="1"/>
</dbReference>
<reference evidence="5" key="1">
    <citation type="journal article" date="2019" name="Curr. Biol.">
        <title>Genome Sequence of Striga asiatica Provides Insight into the Evolution of Plant Parasitism.</title>
        <authorList>
            <person name="Yoshida S."/>
            <person name="Kim S."/>
            <person name="Wafula E.K."/>
            <person name="Tanskanen J."/>
            <person name="Kim Y.M."/>
            <person name="Honaas L."/>
            <person name="Yang Z."/>
            <person name="Spallek T."/>
            <person name="Conn C.E."/>
            <person name="Ichihashi Y."/>
            <person name="Cheong K."/>
            <person name="Cui S."/>
            <person name="Der J.P."/>
            <person name="Gundlach H."/>
            <person name="Jiao Y."/>
            <person name="Hori C."/>
            <person name="Ishida J.K."/>
            <person name="Kasahara H."/>
            <person name="Kiba T."/>
            <person name="Kim M.S."/>
            <person name="Koo N."/>
            <person name="Laohavisit A."/>
            <person name="Lee Y.H."/>
            <person name="Lumba S."/>
            <person name="McCourt P."/>
            <person name="Mortimer J.C."/>
            <person name="Mutuku J.M."/>
            <person name="Nomura T."/>
            <person name="Sasaki-Sekimoto Y."/>
            <person name="Seto Y."/>
            <person name="Wang Y."/>
            <person name="Wakatake T."/>
            <person name="Sakakibara H."/>
            <person name="Demura T."/>
            <person name="Yamaguchi S."/>
            <person name="Yoneyama K."/>
            <person name="Manabe R.I."/>
            <person name="Nelson D.C."/>
            <person name="Schulman A.H."/>
            <person name="Timko M.P."/>
            <person name="dePamphilis C.W."/>
            <person name="Choi D."/>
            <person name="Shirasu K."/>
        </authorList>
    </citation>
    <scope>NUCLEOTIDE SEQUENCE [LARGE SCALE GENOMIC DNA]</scope>
    <source>
        <strain evidence="5">cv. UVA1</strain>
    </source>
</reference>